<organism evidence="1 2">
    <name type="scientific">Strongyloides papillosus</name>
    <name type="common">Intestinal threadworm</name>
    <dbReference type="NCBI Taxonomy" id="174720"/>
    <lineage>
        <taxon>Eukaryota</taxon>
        <taxon>Metazoa</taxon>
        <taxon>Ecdysozoa</taxon>
        <taxon>Nematoda</taxon>
        <taxon>Chromadorea</taxon>
        <taxon>Rhabditida</taxon>
        <taxon>Tylenchina</taxon>
        <taxon>Panagrolaimomorpha</taxon>
        <taxon>Strongyloidoidea</taxon>
        <taxon>Strongyloididae</taxon>
        <taxon>Strongyloides</taxon>
    </lineage>
</organism>
<accession>A0A0N5B2L9</accession>
<dbReference type="AlphaFoldDB" id="A0A0N5B2L9"/>
<keyword evidence="1" id="KW-1185">Reference proteome</keyword>
<dbReference type="STRING" id="174720.A0A0N5B2L9"/>
<dbReference type="Proteomes" id="UP000046392">
    <property type="component" value="Unplaced"/>
</dbReference>
<evidence type="ECO:0000313" key="2">
    <source>
        <dbReference type="WBParaSite" id="SPAL_0000032500.1"/>
    </source>
</evidence>
<reference evidence="2" key="1">
    <citation type="submission" date="2017-02" db="UniProtKB">
        <authorList>
            <consortium name="WormBaseParasite"/>
        </authorList>
    </citation>
    <scope>IDENTIFICATION</scope>
</reference>
<evidence type="ECO:0000313" key="1">
    <source>
        <dbReference type="Proteomes" id="UP000046392"/>
    </source>
</evidence>
<dbReference type="Gene3D" id="2.40.50.140">
    <property type="entry name" value="Nucleic acid-binding proteins"/>
    <property type="match status" value="1"/>
</dbReference>
<protein>
    <submittedName>
        <fullName evidence="2">AAA_12 domain-containing protein</fullName>
    </submittedName>
</protein>
<dbReference type="WBParaSite" id="SPAL_0000032500.1">
    <property type="protein sequence ID" value="SPAL_0000032500.1"/>
    <property type="gene ID" value="SPAL_0000032500"/>
</dbReference>
<name>A0A0N5B2L9_STREA</name>
<dbReference type="InterPro" id="IPR012340">
    <property type="entry name" value="NA-bd_OB-fold"/>
</dbReference>
<dbReference type="SUPFAM" id="SSF50249">
    <property type="entry name" value="Nucleic acid-binding proteins"/>
    <property type="match status" value="1"/>
</dbReference>
<proteinExistence type="predicted"/>
<sequence length="584" mass="67482">MSDTKIELTKNFFKSVLADFKNSNSDSHHMEITGCLQITYTAFTGEETVCMDGDQGYKYCILDEIPTNLIDALLGKKKPVINVRGVSAYPKYINGHVQIIIRLLNISVVSEETDLLNVVNTFYPSEIEYSEDGYDESVHEEISDKDDRIEMSEIESNKNYTFVIQVIDKSGFNESQKSKAKRQSNEGGQLHTPSYNYSISVMDEFGNELKFRAFERHHRNVYDNLLLEHFYLVNVNVAELSSKNKEFGYKTNLDIEIVLNSNEVKFKLINKVNGFLYVNPKFQYSKFSEVKNGGERDVNIIGTIIAIDKPSPFVLNDTSKSSVMRHIFFVDDKKDVVAVSLFGYKCFKFDDKDIGKSIAIRNVNVIYINKKFHSLSSSVSTCFYNFPEFVLKKLNEKTDKFNIEDLVLPVLKKIDTEEEIFNKLYTIHGLVTKKLEYRIEPQVINGFYRICRWGKKFYHVPKDKPEALTNVYAKIVLLDDTGRLDNATLFFNKISKFLNISETKLSKLYDNGQTNAIHDIIDPLKEMLLFIKIRLSDNDTPEKIYLNRTIEDIKLPNLKLYTKFLAETNKYIEDKKMIGNYEDA</sequence>